<dbReference type="InterPro" id="IPR029058">
    <property type="entry name" value="AB_hydrolase_fold"/>
</dbReference>
<evidence type="ECO:0000313" key="3">
    <source>
        <dbReference type="EMBL" id="VEB39836.1"/>
    </source>
</evidence>
<dbReference type="AlphaFoldDB" id="A0A3S4HLW3"/>
<accession>A0A3S4HLW3</accession>
<dbReference type="EMBL" id="LR134182">
    <property type="protein sequence ID" value="VEB39836.1"/>
    <property type="molecule type" value="Genomic_DNA"/>
</dbReference>
<keyword evidence="2" id="KW-0732">Signal</keyword>
<feature type="region of interest" description="Disordered" evidence="1">
    <location>
        <begin position="332"/>
        <end position="359"/>
    </location>
</feature>
<evidence type="ECO:0000313" key="4">
    <source>
        <dbReference type="Proteomes" id="UP000275777"/>
    </source>
</evidence>
<feature type="chain" id="PRO_5018537355" evidence="2">
    <location>
        <begin position="20"/>
        <end position="359"/>
    </location>
</feature>
<dbReference type="Gene3D" id="3.40.50.1820">
    <property type="entry name" value="alpha/beta hydrolase"/>
    <property type="match status" value="2"/>
</dbReference>
<reference evidence="3 4" key="1">
    <citation type="submission" date="2018-12" db="EMBL/GenBank/DDBJ databases">
        <authorList>
            <consortium name="Pathogen Informatics"/>
        </authorList>
    </citation>
    <scope>NUCLEOTIDE SEQUENCE [LARGE SCALE GENOMIC DNA]</scope>
    <source>
        <strain evidence="3 4">NCTC9695</strain>
    </source>
</reference>
<dbReference type="PANTHER" id="PTHR42972">
    <property type="entry name" value="TOL-PAL SYSTEM PROTEIN TOLB"/>
    <property type="match status" value="1"/>
</dbReference>
<dbReference type="Proteomes" id="UP000275777">
    <property type="component" value="Chromosome"/>
</dbReference>
<evidence type="ECO:0000256" key="1">
    <source>
        <dbReference type="SAM" id="MobiDB-lite"/>
    </source>
</evidence>
<protein>
    <submittedName>
        <fullName evidence="3">Poly(3-hydroxybutyrate) depolymerase</fullName>
    </submittedName>
</protein>
<gene>
    <name evidence="3" type="ORF">NCTC9695_00221</name>
</gene>
<feature type="signal peptide" evidence="2">
    <location>
        <begin position="1"/>
        <end position="19"/>
    </location>
</feature>
<dbReference type="PANTHER" id="PTHR42972:SF8">
    <property type="entry name" value="POLYHYDROXYBUTYRATE DEPOLYMERASE"/>
    <property type="match status" value="1"/>
</dbReference>
<organism evidence="3 4">
    <name type="scientific">Chromobacterium violaceum</name>
    <dbReference type="NCBI Taxonomy" id="536"/>
    <lineage>
        <taxon>Bacteria</taxon>
        <taxon>Pseudomonadati</taxon>
        <taxon>Pseudomonadota</taxon>
        <taxon>Betaproteobacteria</taxon>
        <taxon>Neisseriales</taxon>
        <taxon>Chromobacteriaceae</taxon>
        <taxon>Chromobacterium</taxon>
    </lineage>
</organism>
<evidence type="ECO:0000256" key="2">
    <source>
        <dbReference type="SAM" id="SignalP"/>
    </source>
</evidence>
<proteinExistence type="predicted"/>
<name>A0A3S4HLW3_CHRVL</name>
<dbReference type="SUPFAM" id="SSF53474">
    <property type="entry name" value="alpha/beta-Hydrolases"/>
    <property type="match status" value="1"/>
</dbReference>
<sequence length="359" mass="37425">MKSIAILGLAAMLALPAQAADPLPAFHGDSRQSSVSGLSSGAFMAAQYQVAFSASVVGAGVVAGGPYYCAQGSLAGTAACMAGPPPQPSLLLAGAKQFAAAGQIDPLADLAKRRIYLFSGTQDNTVRTPVVDAAASFFQLAGVPAAQLAYQKQLPAGHAQITPSFGNNCGATASPYLNHCTWQGQGYDQAGLILKHIYGALQPKPQTTSGKLLSFDQTPYAAAGSSLAAEGYVYVPRACFAGQACKVHIALHGCQQYAGKVGDAFYAHAGYNEWADGNRIIVLYPQTTTSAANPQGCWDWFGYTGPAYAWKTGLQMRALKAMADRLVSAPDAGRKRRCPAGRGIARTSRPGFTRRRGAP</sequence>